<dbReference type="AlphaFoldDB" id="A0A6L2LB96"/>
<dbReference type="EMBL" id="BKCJ010003847">
    <property type="protein sequence ID" value="GEU57535.1"/>
    <property type="molecule type" value="Genomic_DNA"/>
</dbReference>
<reference evidence="1" key="1">
    <citation type="journal article" date="2019" name="Sci. Rep.">
        <title>Draft genome of Tanacetum cinerariifolium, the natural source of mosquito coil.</title>
        <authorList>
            <person name="Yamashiro T."/>
            <person name="Shiraishi A."/>
            <person name="Satake H."/>
            <person name="Nakayama K."/>
        </authorList>
    </citation>
    <scope>NUCLEOTIDE SEQUENCE</scope>
</reference>
<name>A0A6L2LB96_TANCI</name>
<sequence>MAHLQPRDQRHLWIRYQVEGYTKEIVHDFKQRLETIFRRQLGGARRSMIWRQFILALGLHTFEKMVEDGFSAYWLWSERVIPDKGDLSGYWIEISSDKDFLRSAPFYTYIKDSVRGCAIVTDDGMRGLSIVTRELPLIDMGELVKLNICMEVGDDWAWDYAPEIERLEEEIQGLRQDVRSLRGIVERSMMDQGRFSTWMVSCMTQLMKASRRTYQAFDQTFRGSYPVVFERHSRCRIDNASTSIAQHDKQQQDP</sequence>
<comment type="caution">
    <text evidence="1">The sequence shown here is derived from an EMBL/GenBank/DDBJ whole genome shotgun (WGS) entry which is preliminary data.</text>
</comment>
<protein>
    <submittedName>
        <fullName evidence="1">Uncharacterized protein</fullName>
    </submittedName>
</protein>
<accession>A0A6L2LB96</accession>
<proteinExistence type="predicted"/>
<gene>
    <name evidence="1" type="ORF">Tci_029513</name>
</gene>
<organism evidence="1">
    <name type="scientific">Tanacetum cinerariifolium</name>
    <name type="common">Dalmatian daisy</name>
    <name type="synonym">Chrysanthemum cinerariifolium</name>
    <dbReference type="NCBI Taxonomy" id="118510"/>
    <lineage>
        <taxon>Eukaryota</taxon>
        <taxon>Viridiplantae</taxon>
        <taxon>Streptophyta</taxon>
        <taxon>Embryophyta</taxon>
        <taxon>Tracheophyta</taxon>
        <taxon>Spermatophyta</taxon>
        <taxon>Magnoliopsida</taxon>
        <taxon>eudicotyledons</taxon>
        <taxon>Gunneridae</taxon>
        <taxon>Pentapetalae</taxon>
        <taxon>asterids</taxon>
        <taxon>campanulids</taxon>
        <taxon>Asterales</taxon>
        <taxon>Asteraceae</taxon>
        <taxon>Asteroideae</taxon>
        <taxon>Anthemideae</taxon>
        <taxon>Anthemidinae</taxon>
        <taxon>Tanacetum</taxon>
    </lineage>
</organism>
<evidence type="ECO:0000313" key="1">
    <source>
        <dbReference type="EMBL" id="GEU57535.1"/>
    </source>
</evidence>